<evidence type="ECO:0000313" key="2">
    <source>
        <dbReference type="EMBL" id="CAK9045372.1"/>
    </source>
</evidence>
<evidence type="ECO:0000256" key="1">
    <source>
        <dbReference type="SAM" id="MobiDB-lite"/>
    </source>
</evidence>
<feature type="non-terminal residue" evidence="2">
    <location>
        <position position="1"/>
    </location>
</feature>
<proteinExistence type="predicted"/>
<comment type="caution">
    <text evidence="2">The sequence shown here is derived from an EMBL/GenBank/DDBJ whole genome shotgun (WGS) entry which is preliminary data.</text>
</comment>
<dbReference type="EMBL" id="CAXAMM010019302">
    <property type="protein sequence ID" value="CAK9045372.1"/>
    <property type="molecule type" value="Genomic_DNA"/>
</dbReference>
<dbReference type="Proteomes" id="UP001642464">
    <property type="component" value="Unassembled WGS sequence"/>
</dbReference>
<reference evidence="2 3" key="1">
    <citation type="submission" date="2024-02" db="EMBL/GenBank/DDBJ databases">
        <authorList>
            <person name="Chen Y."/>
            <person name="Shah S."/>
            <person name="Dougan E. K."/>
            <person name="Thang M."/>
            <person name="Chan C."/>
        </authorList>
    </citation>
    <scope>NUCLEOTIDE SEQUENCE [LARGE SCALE GENOMIC DNA]</scope>
</reference>
<feature type="region of interest" description="Disordered" evidence="1">
    <location>
        <begin position="1"/>
        <end position="108"/>
    </location>
</feature>
<gene>
    <name evidence="2" type="ORF">SCF082_LOCUS25636</name>
</gene>
<evidence type="ECO:0000313" key="3">
    <source>
        <dbReference type="Proteomes" id="UP001642464"/>
    </source>
</evidence>
<keyword evidence="3" id="KW-1185">Reference proteome</keyword>
<sequence>RPMQASVSHLAAQGLTAPRPERSAARGTATLNADATQRGHVTHRLCGKSPDPRRRPAPEQPVEPSGQVATQRGADHDLVRRLLAARPSTRMSSLPHHRLLSPDACKERSDEANKILAELRREHQDSIRPSMRMI</sequence>
<accession>A0ABP0M1K1</accession>
<name>A0ABP0M1K1_9DINO</name>
<organism evidence="2 3">
    <name type="scientific">Durusdinium trenchii</name>
    <dbReference type="NCBI Taxonomy" id="1381693"/>
    <lineage>
        <taxon>Eukaryota</taxon>
        <taxon>Sar</taxon>
        <taxon>Alveolata</taxon>
        <taxon>Dinophyceae</taxon>
        <taxon>Suessiales</taxon>
        <taxon>Symbiodiniaceae</taxon>
        <taxon>Durusdinium</taxon>
    </lineage>
</organism>
<protein>
    <submittedName>
        <fullName evidence="2">Uncharacterized protein</fullName>
    </submittedName>
</protein>